<evidence type="ECO:0000313" key="2">
    <source>
        <dbReference type="EMBL" id="EGP93842.1"/>
    </source>
</evidence>
<dbReference type="PATRIC" id="fig|1001994.6.peg.1068"/>
<protein>
    <submittedName>
        <fullName evidence="2">Uncharacterized protein</fullName>
    </submittedName>
</protein>
<sequence length="232" mass="25150">MKNYLMLKLRKQSRGSKRRGITDIISTMLLMGITVAGATTLTYFVNDSFISGNLATASSLDTATKSIKLLGYDTRDSTTLLQISNLDNEFDSKLCGGTCSVINSDKIPSNGGSEFIIIKIKNNSINSVFLENIQLNNVHHSWDIQTSGATLNTLQDISSGGNYPHDGMFSIISDSSTVQSITNEIKSGETVNLLIKLGDDDSDILLNKGIRVFLNIGSISLVEFLIESGNAR</sequence>
<dbReference type="STRING" id="1001994.MY1_1082"/>
<keyword evidence="1" id="KW-0812">Transmembrane</keyword>
<feature type="transmembrane region" description="Helical" evidence="1">
    <location>
        <begin position="21"/>
        <end position="45"/>
    </location>
</feature>
<comment type="caution">
    <text evidence="2">The sequence shown here is derived from an EMBL/GenBank/DDBJ whole genome shotgun (WGS) entry which is preliminary data.</text>
</comment>
<organism evidence="2 3">
    <name type="scientific">Nitrosarchaeum koreense MY1</name>
    <dbReference type="NCBI Taxonomy" id="1001994"/>
    <lineage>
        <taxon>Archaea</taxon>
        <taxon>Nitrososphaerota</taxon>
        <taxon>Nitrososphaeria</taxon>
        <taxon>Nitrosopumilales</taxon>
        <taxon>Nitrosopumilaceae</taxon>
        <taxon>Nitrosarchaeum</taxon>
    </lineage>
</organism>
<dbReference type="OrthoDB" id="11862at2157"/>
<reference evidence="2 3" key="1">
    <citation type="journal article" date="2011" name="J. Bacteriol.">
        <title>Genome Sequence of an Ammonia-Oxidizing Soil Archaeon, "Candidatus Nitrosoarchaeum koreensis" MY1.</title>
        <authorList>
            <person name="Kim B.K."/>
            <person name="Jung M.Y."/>
            <person name="Yu D.S."/>
            <person name="Park S.J."/>
            <person name="Oh T.K."/>
            <person name="Rhee S.K."/>
            <person name="Kim J.F."/>
        </authorList>
    </citation>
    <scope>NUCLEOTIDE SEQUENCE [LARGE SCALE GENOMIC DNA]</scope>
    <source>
        <strain evidence="2 3">MY1</strain>
    </source>
</reference>
<evidence type="ECO:0000313" key="3">
    <source>
        <dbReference type="Proteomes" id="UP000004440"/>
    </source>
</evidence>
<name>F9CX40_9ARCH</name>
<gene>
    <name evidence="2" type="ORF">MY1_1082</name>
</gene>
<keyword evidence="1" id="KW-0472">Membrane</keyword>
<dbReference type="EMBL" id="AFPU01000001">
    <property type="protein sequence ID" value="EGP93842.1"/>
    <property type="molecule type" value="Genomic_DNA"/>
</dbReference>
<dbReference type="Proteomes" id="UP000004440">
    <property type="component" value="Unassembled WGS sequence"/>
</dbReference>
<keyword evidence="1" id="KW-1133">Transmembrane helix</keyword>
<proteinExistence type="predicted"/>
<accession>F9CX40</accession>
<evidence type="ECO:0000256" key="1">
    <source>
        <dbReference type="SAM" id="Phobius"/>
    </source>
</evidence>
<dbReference type="AlphaFoldDB" id="F9CX40"/>
<keyword evidence="3" id="KW-1185">Reference proteome</keyword>